<dbReference type="Proteomes" id="UP000320300">
    <property type="component" value="Unassembled WGS sequence"/>
</dbReference>
<dbReference type="EMBL" id="FXTN01000006">
    <property type="protein sequence ID" value="SMO73197.1"/>
    <property type="molecule type" value="Genomic_DNA"/>
</dbReference>
<dbReference type="OrthoDB" id="163530at2"/>
<evidence type="ECO:0000313" key="1">
    <source>
        <dbReference type="EMBL" id="SMO73197.1"/>
    </source>
</evidence>
<accession>A0A521DN96</accession>
<dbReference type="AlphaFoldDB" id="A0A521DN96"/>
<organism evidence="1 2">
    <name type="scientific">Pedobacter westerhofensis</name>
    <dbReference type="NCBI Taxonomy" id="425512"/>
    <lineage>
        <taxon>Bacteria</taxon>
        <taxon>Pseudomonadati</taxon>
        <taxon>Bacteroidota</taxon>
        <taxon>Sphingobacteriia</taxon>
        <taxon>Sphingobacteriales</taxon>
        <taxon>Sphingobacteriaceae</taxon>
        <taxon>Pedobacter</taxon>
    </lineage>
</organism>
<proteinExistence type="predicted"/>
<evidence type="ECO:0000313" key="2">
    <source>
        <dbReference type="Proteomes" id="UP000320300"/>
    </source>
</evidence>
<sequence length="623" mass="70713">METFDAPNLRNDFVIVTNVEATKLAAQVITYLFNAGQYLPFFCFHKVDVAQDEAVGNPDIYAIQRRRSEHFSVFLNNTLAENKACENLIYIGLTPEQRSYLDVERHFNLFEINDVGDIANYLGGFALYKGDSLVCDESQAALGLTVALKENRLLQFGAYNEQLVMPDPAERGAVIVEVEGNISDIVAVNYACSIGASVYLVDQLKKDEGDEVLHLLETWSAGEPHALEKVKEKLNNRIAKIDLSAKDFITCFTTGLPYGLVLTSIPVSQIHLNYRPDFFVFNAVLNEQLKLTGSAVIFSTQSFIDDEVSKLSSLLEFENLYQRKLLGEGATSYNLKNTIENYPFDLLHMCSHGGRVHGTRCEVTFSDKEGTQHTIEFDHVLGIHLTPYEDLHPIESIYYFRKLDGLVWRSNELKAKKYPHELYAMIEKEISVAFEKKKVKTLEKLESVPNTNATVCTNFNYLGNFNQIGGQECHPIIFNNSCWSWIRISNNFLVAGARGYIGTLREVDNSLAVRFSMLFYESAFYKGTVVQAMHHAICEAVHDGEENLYIYWGLHFTTLKNRERVEVNKTRVLHSLGQNKATWYRKLRTNTGEDPKLIVGILKDIDWLVRDVVGTDGENRPNR</sequence>
<protein>
    <recommendedName>
        <fullName evidence="3">CHAT domain-containing protein</fullName>
    </recommendedName>
</protein>
<name>A0A521DN96_9SPHI</name>
<reference evidence="1 2" key="1">
    <citation type="submission" date="2017-05" db="EMBL/GenBank/DDBJ databases">
        <authorList>
            <person name="Varghese N."/>
            <person name="Submissions S."/>
        </authorList>
    </citation>
    <scope>NUCLEOTIDE SEQUENCE [LARGE SCALE GENOMIC DNA]</scope>
    <source>
        <strain evidence="1 2">DSM 19036</strain>
    </source>
</reference>
<keyword evidence="2" id="KW-1185">Reference proteome</keyword>
<dbReference type="RefSeq" id="WP_142528554.1">
    <property type="nucleotide sequence ID" value="NZ_CBCSJO010000006.1"/>
</dbReference>
<evidence type="ECO:0008006" key="3">
    <source>
        <dbReference type="Google" id="ProtNLM"/>
    </source>
</evidence>
<gene>
    <name evidence="1" type="ORF">SAMN06265348_10628</name>
</gene>